<reference evidence="2 3" key="1">
    <citation type="submission" date="2019-02" db="EMBL/GenBank/DDBJ databases">
        <title>Complete Genome Sequence of Desulfovibrio desulfuricans IC1, a Sulfonate Utilizing Anaerobe.</title>
        <authorList>
            <person name="Day L.A."/>
            <person name="De Leon K.B."/>
            <person name="Wall J.D."/>
        </authorList>
    </citation>
    <scope>NUCLEOTIDE SEQUENCE [LARGE SCALE GENOMIC DNA]</scope>
    <source>
        <strain evidence="2 3">IC1</strain>
    </source>
</reference>
<dbReference type="InterPro" id="IPR001279">
    <property type="entry name" value="Metallo-B-lactamas"/>
</dbReference>
<accession>A0A4P7UI29</accession>
<sequence length="337" mass="37906">MVFEELPGLFRIEVPLPGSPLKQLNAYLVRGHDRHLLVDNGFNMAECEQALRQALQELDVPVEKLDFFLTHLHSDHNGLTSVLRTPEARIFCSEKDGNHINRFIEDEHVWTNMMRSLGKHGFPDCALDELLRSHPGRIYASPEPLPITPVSDGQLVTCGNYIFMVIDVPGHTPGHVALFDPQRRFLICGDHVLGSITPNITAWADVEDSLGDYLRSLDKILRLPVQQSYPGHRAIIPDTHVRVRQLHNHHERRLSEVLAIVGKLGTVSAFAVAARMHWALRGTWESYRVQQQCFAVGEAVAHLDHLAVLGRLRRMEDVAGSVTYAEVQTSDRGTSRP</sequence>
<dbReference type="InterPro" id="IPR036388">
    <property type="entry name" value="WH-like_DNA-bd_sf"/>
</dbReference>
<dbReference type="Proteomes" id="UP000297065">
    <property type="component" value="Chromosome"/>
</dbReference>
<evidence type="ECO:0000313" key="3">
    <source>
        <dbReference type="Proteomes" id="UP000297065"/>
    </source>
</evidence>
<protein>
    <submittedName>
        <fullName evidence="2">MBL fold metallo-hydrolase</fullName>
    </submittedName>
</protein>
<dbReference type="GO" id="GO:0016787">
    <property type="term" value="F:hydrolase activity"/>
    <property type="evidence" value="ECO:0007669"/>
    <property type="project" value="UniProtKB-KW"/>
</dbReference>
<keyword evidence="2" id="KW-0378">Hydrolase</keyword>
<dbReference type="AlphaFoldDB" id="A0A4P7UI29"/>
<gene>
    <name evidence="2" type="ORF">DDIC_07230</name>
</gene>
<dbReference type="Gene3D" id="1.10.10.10">
    <property type="entry name" value="Winged helix-like DNA-binding domain superfamily/Winged helix DNA-binding domain"/>
    <property type="match status" value="1"/>
</dbReference>
<dbReference type="InterPro" id="IPR036866">
    <property type="entry name" value="RibonucZ/Hydroxyglut_hydro"/>
</dbReference>
<evidence type="ECO:0000313" key="2">
    <source>
        <dbReference type="EMBL" id="QCC85669.1"/>
    </source>
</evidence>
<organism evidence="2 3">
    <name type="scientific">Desulfovibrio desulfuricans</name>
    <dbReference type="NCBI Taxonomy" id="876"/>
    <lineage>
        <taxon>Bacteria</taxon>
        <taxon>Pseudomonadati</taxon>
        <taxon>Thermodesulfobacteriota</taxon>
        <taxon>Desulfovibrionia</taxon>
        <taxon>Desulfovibrionales</taxon>
        <taxon>Desulfovibrionaceae</taxon>
        <taxon>Desulfovibrio</taxon>
    </lineage>
</organism>
<name>A0A4P7UI29_DESDE</name>
<dbReference type="SUPFAM" id="SSF56281">
    <property type="entry name" value="Metallo-hydrolase/oxidoreductase"/>
    <property type="match status" value="1"/>
</dbReference>
<dbReference type="InterPro" id="IPR050662">
    <property type="entry name" value="Sec-metab_biosynth-thioest"/>
</dbReference>
<dbReference type="SMART" id="SM00849">
    <property type="entry name" value="Lactamase_B"/>
    <property type="match status" value="1"/>
</dbReference>
<proteinExistence type="predicted"/>
<dbReference type="OrthoDB" id="5443440at2"/>
<dbReference type="PANTHER" id="PTHR23131:SF4">
    <property type="entry name" value="METALLO-BETA-LACTAMASE SUPERFAMILY POTEIN"/>
    <property type="match status" value="1"/>
</dbReference>
<dbReference type="RefSeq" id="WP_136399815.1">
    <property type="nucleotide sequence ID" value="NZ_CP036295.1"/>
</dbReference>
<dbReference type="Gene3D" id="3.60.15.10">
    <property type="entry name" value="Ribonuclease Z/Hydroxyacylglutathione hydrolase-like"/>
    <property type="match status" value="1"/>
</dbReference>
<dbReference type="PANTHER" id="PTHR23131">
    <property type="entry name" value="ENDORIBONUCLEASE LACTB2"/>
    <property type="match status" value="1"/>
</dbReference>
<dbReference type="EMBL" id="CP036295">
    <property type="protein sequence ID" value="QCC85669.1"/>
    <property type="molecule type" value="Genomic_DNA"/>
</dbReference>
<dbReference type="Pfam" id="PF00753">
    <property type="entry name" value="Lactamase_B"/>
    <property type="match status" value="1"/>
</dbReference>
<feature type="domain" description="Metallo-beta-lactamase" evidence="1">
    <location>
        <begin position="23"/>
        <end position="232"/>
    </location>
</feature>
<evidence type="ECO:0000259" key="1">
    <source>
        <dbReference type="SMART" id="SM00849"/>
    </source>
</evidence>